<dbReference type="Proteomes" id="UP000580250">
    <property type="component" value="Unassembled WGS sequence"/>
</dbReference>
<evidence type="ECO:0000313" key="1">
    <source>
        <dbReference type="EMBL" id="CAD2181444.1"/>
    </source>
</evidence>
<dbReference type="AlphaFoldDB" id="A0A6V7W375"/>
<gene>
    <name evidence="1" type="ORF">MENT_LOCUS33591</name>
</gene>
<sequence>MLMMINDFIMQIYKIRSNGKEDCLDIVKEVRILNDKIQELLGYNQSTKDQTEQNKLINDIKTELNKLIDSLDKNDQNNNKIKDIEDFREFVNYGHNWVVNNLIDPKFQEKIKGLDTRGLERLEALEYMNIDSEYTNDTGYYNKYNPIEFVCPKGQQYENLTNNEPES</sequence>
<organism evidence="1 2">
    <name type="scientific">Meloidogyne enterolobii</name>
    <name type="common">Root-knot nematode worm</name>
    <name type="synonym">Meloidogyne mayaguensis</name>
    <dbReference type="NCBI Taxonomy" id="390850"/>
    <lineage>
        <taxon>Eukaryota</taxon>
        <taxon>Metazoa</taxon>
        <taxon>Ecdysozoa</taxon>
        <taxon>Nematoda</taxon>
        <taxon>Chromadorea</taxon>
        <taxon>Rhabditida</taxon>
        <taxon>Tylenchina</taxon>
        <taxon>Tylenchomorpha</taxon>
        <taxon>Tylenchoidea</taxon>
        <taxon>Meloidogynidae</taxon>
        <taxon>Meloidogyninae</taxon>
        <taxon>Meloidogyne</taxon>
    </lineage>
</organism>
<name>A0A6V7W375_MELEN</name>
<accession>A0A6V7W375</accession>
<dbReference type="EMBL" id="CAJEWN010000400">
    <property type="protein sequence ID" value="CAD2181444.1"/>
    <property type="molecule type" value="Genomic_DNA"/>
</dbReference>
<reference evidence="1 2" key="1">
    <citation type="submission" date="2020-08" db="EMBL/GenBank/DDBJ databases">
        <authorList>
            <person name="Koutsovoulos G."/>
            <person name="Danchin GJ E."/>
        </authorList>
    </citation>
    <scope>NUCLEOTIDE SEQUENCE [LARGE SCALE GENOMIC DNA]</scope>
</reference>
<comment type="caution">
    <text evidence="1">The sequence shown here is derived from an EMBL/GenBank/DDBJ whole genome shotgun (WGS) entry which is preliminary data.</text>
</comment>
<evidence type="ECO:0000313" key="2">
    <source>
        <dbReference type="Proteomes" id="UP000580250"/>
    </source>
</evidence>
<proteinExistence type="predicted"/>
<protein>
    <submittedName>
        <fullName evidence="1">Uncharacterized protein</fullName>
    </submittedName>
</protein>